<dbReference type="GO" id="GO:0003968">
    <property type="term" value="F:RNA-directed RNA polymerase activity"/>
    <property type="evidence" value="ECO:0007669"/>
    <property type="project" value="UniProtKB-KW"/>
</dbReference>
<feature type="domain" description="RDRP core" evidence="3">
    <location>
        <begin position="1"/>
        <end position="151"/>
    </location>
</feature>
<dbReference type="Pfam" id="PF05183">
    <property type="entry name" value="RdRP"/>
    <property type="match status" value="2"/>
</dbReference>
<comment type="catalytic activity">
    <reaction evidence="1">
        <text>RNA(n) + a ribonucleoside 5'-triphosphate = RNA(n+1) + diphosphate</text>
        <dbReference type="Rhea" id="RHEA:21248"/>
        <dbReference type="Rhea" id="RHEA-COMP:14527"/>
        <dbReference type="Rhea" id="RHEA-COMP:17342"/>
        <dbReference type="ChEBI" id="CHEBI:33019"/>
        <dbReference type="ChEBI" id="CHEBI:61557"/>
        <dbReference type="ChEBI" id="CHEBI:140395"/>
        <dbReference type="EC" id="2.7.7.48"/>
    </reaction>
</comment>
<dbReference type="PANTHER" id="PTHR23079:SF55">
    <property type="entry name" value="RNA-DIRECTED RNA POLYMERASE"/>
    <property type="match status" value="1"/>
</dbReference>
<dbReference type="EMBL" id="KI545873">
    <property type="protein sequence ID" value="EST06322.1"/>
    <property type="molecule type" value="Genomic_DNA"/>
</dbReference>
<comment type="similarity">
    <text evidence="1">Belongs to the RdRP family.</text>
</comment>
<dbReference type="EC" id="2.7.7.48" evidence="1"/>
<reference evidence="5" key="1">
    <citation type="journal article" date="2013" name="Genome Announc.">
        <title>Draft genome sequence of Pseudozyma brasiliensis sp. nov. strain GHG001, a high producer of endo-1,4-xylanase isolated from an insect pest of sugarcane.</title>
        <authorList>
            <person name="Oliveira J.V.D.C."/>
            <person name="dos Santos R.A.C."/>
            <person name="Borges T.A."/>
            <person name="Riano-Pachon D.M."/>
            <person name="Goldman G.H."/>
        </authorList>
    </citation>
    <scope>NUCLEOTIDE SEQUENCE [LARGE SCALE GENOMIC DNA]</scope>
    <source>
        <strain evidence="5">GHG001</strain>
    </source>
</reference>
<name>V5GK27_KALBG</name>
<dbReference type="Proteomes" id="UP000019377">
    <property type="component" value="Unassembled WGS sequence"/>
</dbReference>
<evidence type="ECO:0000256" key="1">
    <source>
        <dbReference type="RuleBase" id="RU363098"/>
    </source>
</evidence>
<keyword evidence="5" id="KW-1185">Reference proteome</keyword>
<evidence type="ECO:0000259" key="3">
    <source>
        <dbReference type="Pfam" id="PF05183"/>
    </source>
</evidence>
<dbReference type="eggNOG" id="KOG0988">
    <property type="taxonomic scope" value="Eukaryota"/>
</dbReference>
<dbReference type="GO" id="GO:0003723">
    <property type="term" value="F:RNA binding"/>
    <property type="evidence" value="ECO:0007669"/>
    <property type="project" value="UniProtKB-KW"/>
</dbReference>
<evidence type="ECO:0000256" key="2">
    <source>
        <dbReference type="SAM" id="MobiDB-lite"/>
    </source>
</evidence>
<accession>V5GK27</accession>
<protein>
    <recommendedName>
        <fullName evidence="1">RNA-dependent RNA polymerase</fullName>
        <ecNumber evidence="1">2.7.7.48</ecNumber>
    </recommendedName>
</protein>
<feature type="compositionally biased region" description="Acidic residues" evidence="2">
    <location>
        <begin position="484"/>
        <end position="502"/>
    </location>
</feature>
<dbReference type="STRING" id="1365824.V5GK27"/>
<feature type="domain" description="RDRP core" evidence="3">
    <location>
        <begin position="153"/>
        <end position="300"/>
    </location>
</feature>
<evidence type="ECO:0000313" key="5">
    <source>
        <dbReference type="Proteomes" id="UP000019377"/>
    </source>
</evidence>
<feature type="region of interest" description="Disordered" evidence="2">
    <location>
        <begin position="305"/>
        <end position="332"/>
    </location>
</feature>
<sequence length="535" mass="59684">MLKFSSGHQDLEVANSSSRCLSAKLNRPLINALDDRGVNKDAFLDIQDEAMRQIDRARTRFNETAKLCSAFSLGTGCNLRTLFEKCHKAGLGAATVEDDSFLLVLAKAVTAAAFGDMKRKARIPVKGVTLLGIADEFSFLKEGEAFAQVETVELGGGDLDGDLYTIYEDERLFPQTRQPPGVFHDKVKELTLNIDCGPHQLAEFFADFMLNDFIGLVSHLHLRIADISELGSEDPRCKKLARLHSQATDFRKTGVAVARTDLPRMQDPIIPDFLVQSEEKREGKLTYASKRVLGHLYRAVSWDMTDTPSLDKNTDPETGLERVIDEEPPEMDDDELTEFGAEFNRLAEQQSQGLISSARATPSPPPAPMLPAQDEFIRLDAGDDDAATVAEEDEGEEGELTAASAQNTVDSLWKACHFFCSPDRPRYSNVYGYNTFMITLTLHMLSMLETLKHLSRDQGGKRYYQRPRAVTPTPQNPEVKTEEDGFEEEEDYAEEDEMEYEQDPNYSLTEEAMRALNLGQAILADMPPNQLGFDG</sequence>
<dbReference type="OrthoDB" id="6513042at2759"/>
<keyword evidence="1" id="KW-0548">Nucleotidyltransferase</keyword>
<dbReference type="InterPro" id="IPR007855">
    <property type="entry name" value="RDRP"/>
</dbReference>
<dbReference type="InterPro" id="IPR057596">
    <property type="entry name" value="RDRP_core"/>
</dbReference>
<dbReference type="HOGENOM" id="CLU_509128_0_0_1"/>
<keyword evidence="1" id="KW-0808">Transferase</keyword>
<proteinExistence type="inferred from homology"/>
<dbReference type="PANTHER" id="PTHR23079">
    <property type="entry name" value="RNA-DEPENDENT RNA POLYMERASE"/>
    <property type="match status" value="1"/>
</dbReference>
<feature type="region of interest" description="Disordered" evidence="2">
    <location>
        <begin position="459"/>
        <end position="503"/>
    </location>
</feature>
<organism evidence="4 5">
    <name type="scientific">Kalmanozyma brasiliensis (strain GHG001)</name>
    <name type="common">Yeast</name>
    <name type="synonym">Pseudozyma brasiliensis</name>
    <dbReference type="NCBI Taxonomy" id="1365824"/>
    <lineage>
        <taxon>Eukaryota</taxon>
        <taxon>Fungi</taxon>
        <taxon>Dikarya</taxon>
        <taxon>Basidiomycota</taxon>
        <taxon>Ustilaginomycotina</taxon>
        <taxon>Ustilaginomycetes</taxon>
        <taxon>Ustilaginales</taxon>
        <taxon>Ustilaginaceae</taxon>
        <taxon>Kalmanozyma</taxon>
    </lineage>
</organism>
<dbReference type="AlphaFoldDB" id="V5GK27"/>
<keyword evidence="1" id="KW-0696">RNA-directed RNA polymerase</keyword>
<keyword evidence="1" id="KW-0694">RNA-binding</keyword>
<dbReference type="GO" id="GO:0031380">
    <property type="term" value="C:nuclear RNA-directed RNA polymerase complex"/>
    <property type="evidence" value="ECO:0007669"/>
    <property type="project" value="TreeGrafter"/>
</dbReference>
<gene>
    <name evidence="4" type="ORF">PSEUBRA_SCAF3g03852</name>
</gene>
<dbReference type="GO" id="GO:0030422">
    <property type="term" value="P:siRNA processing"/>
    <property type="evidence" value="ECO:0007669"/>
    <property type="project" value="TreeGrafter"/>
</dbReference>
<feature type="compositionally biased region" description="Basic and acidic residues" evidence="2">
    <location>
        <begin position="312"/>
        <end position="325"/>
    </location>
</feature>
<evidence type="ECO:0000313" key="4">
    <source>
        <dbReference type="EMBL" id="EST06322.1"/>
    </source>
</evidence>